<keyword evidence="1" id="KW-0649">Protein kinase inhibitor</keyword>
<name>A0ABX0JJ73_9BACL</name>
<evidence type="ECO:0000313" key="2">
    <source>
        <dbReference type="Proteomes" id="UP001165962"/>
    </source>
</evidence>
<dbReference type="Proteomes" id="UP001165962">
    <property type="component" value="Unassembled WGS sequence"/>
</dbReference>
<dbReference type="InterPro" id="IPR036916">
    <property type="entry name" value="Sda_sf"/>
</dbReference>
<accession>A0ABX0JJ73</accession>
<gene>
    <name evidence="1" type="ORF">G9U52_29410</name>
</gene>
<dbReference type="EMBL" id="JAAOIW010000015">
    <property type="protein sequence ID" value="NHN33941.1"/>
    <property type="molecule type" value="Genomic_DNA"/>
</dbReference>
<dbReference type="GO" id="GO:0004860">
    <property type="term" value="F:protein kinase inhibitor activity"/>
    <property type="evidence" value="ECO:0007669"/>
    <property type="project" value="UniProtKB-KW"/>
</dbReference>
<protein>
    <submittedName>
        <fullName evidence="1">Sporulation histidine kinase inhibitor Sda</fullName>
    </submittedName>
</protein>
<sequence length="65" mass="7726">MRMLSDLVLIECFWDSLELELDEDFIELLISEMKERNIEIPSLDNHLFPYCENPTLFPASISYRS</sequence>
<dbReference type="SUPFAM" id="SSF100985">
    <property type="entry name" value="Sporulation inhibitor Sda"/>
    <property type="match status" value="1"/>
</dbReference>
<comment type="caution">
    <text evidence="1">The sequence shown here is derived from an EMBL/GenBank/DDBJ whole genome shotgun (WGS) entry which is preliminary data.</text>
</comment>
<dbReference type="InterPro" id="IPR015064">
    <property type="entry name" value="Sda"/>
</dbReference>
<reference evidence="1" key="1">
    <citation type="submission" date="2020-03" db="EMBL/GenBank/DDBJ databases">
        <title>Draft sequencing of Paenibacilllus sp. S3N08.</title>
        <authorList>
            <person name="Kim D.-U."/>
        </authorList>
    </citation>
    <scope>NUCLEOTIDE SEQUENCE</scope>
    <source>
        <strain evidence="1">S3N08</strain>
    </source>
</reference>
<evidence type="ECO:0000313" key="1">
    <source>
        <dbReference type="EMBL" id="NHN33941.1"/>
    </source>
</evidence>
<dbReference type="Pfam" id="PF08970">
    <property type="entry name" value="Sda"/>
    <property type="match status" value="1"/>
</dbReference>
<keyword evidence="2" id="KW-1185">Reference proteome</keyword>
<organism evidence="1 2">
    <name type="scientific">Paenibacillus agricola</name>
    <dbReference type="NCBI Taxonomy" id="2716264"/>
    <lineage>
        <taxon>Bacteria</taxon>
        <taxon>Bacillati</taxon>
        <taxon>Bacillota</taxon>
        <taxon>Bacilli</taxon>
        <taxon>Bacillales</taxon>
        <taxon>Paenibacillaceae</taxon>
        <taxon>Paenibacillus</taxon>
    </lineage>
</organism>
<dbReference type="Gene3D" id="1.10.287.1100">
    <property type="entry name" value="Sporulation inhibitor A"/>
    <property type="match status" value="1"/>
</dbReference>
<proteinExistence type="predicted"/>